<dbReference type="OrthoDB" id="10263272at2759"/>
<dbReference type="AlphaFoldDB" id="A0A8H4PPA6"/>
<dbReference type="Gene3D" id="2.130.10.10">
    <property type="entry name" value="YVTN repeat-like/Quinoprotein amine dehydrogenase"/>
    <property type="match status" value="1"/>
</dbReference>
<name>A0A8H4PPA6_9HYPO</name>
<comment type="caution">
    <text evidence="1">The sequence shown here is derived from an EMBL/GenBank/DDBJ whole genome shotgun (WGS) entry which is preliminary data.</text>
</comment>
<dbReference type="Proteomes" id="UP000557566">
    <property type="component" value="Unassembled WGS sequence"/>
</dbReference>
<proteinExistence type="predicted"/>
<evidence type="ECO:0000313" key="2">
    <source>
        <dbReference type="Proteomes" id="UP000557566"/>
    </source>
</evidence>
<accession>A0A8H4PPA6</accession>
<protein>
    <submittedName>
        <fullName evidence="1">Uncharacterized protein</fullName>
    </submittedName>
</protein>
<dbReference type="InterPro" id="IPR015943">
    <property type="entry name" value="WD40/YVTN_repeat-like_dom_sf"/>
</dbReference>
<dbReference type="EMBL" id="JAAVMX010000006">
    <property type="protein sequence ID" value="KAF4507040.1"/>
    <property type="molecule type" value="Genomic_DNA"/>
</dbReference>
<sequence length="170" mass="19039">MAAASHRLRVSGGDTTFGISTLGDTAVDDGRGHLLRRGTNARLFALVAGPNAQEDLESYQGRVAYALDIDRIRKILDFSPRLPAPRMQSKFGHCVAHLTRTTWGTNEWPEVTHCQFSQVSSNRALPRSPFRVLDAPSLRDDYYCSVLAYSTNCHTLAMDYRDSRRSSHIR</sequence>
<organism evidence="1 2">
    <name type="scientific">Ophiocordyceps sinensis</name>
    <dbReference type="NCBI Taxonomy" id="72228"/>
    <lineage>
        <taxon>Eukaryota</taxon>
        <taxon>Fungi</taxon>
        <taxon>Dikarya</taxon>
        <taxon>Ascomycota</taxon>
        <taxon>Pezizomycotina</taxon>
        <taxon>Sordariomycetes</taxon>
        <taxon>Hypocreomycetidae</taxon>
        <taxon>Hypocreales</taxon>
        <taxon>Ophiocordycipitaceae</taxon>
        <taxon>Ophiocordyceps</taxon>
    </lineage>
</organism>
<evidence type="ECO:0000313" key="1">
    <source>
        <dbReference type="EMBL" id="KAF4507040.1"/>
    </source>
</evidence>
<keyword evidence="2" id="KW-1185">Reference proteome</keyword>
<gene>
    <name evidence="1" type="ORF">G6O67_005716</name>
</gene>
<reference evidence="1 2" key="1">
    <citation type="journal article" date="2020" name="Genome Biol. Evol.">
        <title>A new high-quality draft genome assembly of the Chinese cordyceps Ophiocordyceps sinensis.</title>
        <authorList>
            <person name="Shu R."/>
            <person name="Zhang J."/>
            <person name="Meng Q."/>
            <person name="Zhang H."/>
            <person name="Zhou G."/>
            <person name="Li M."/>
            <person name="Wu P."/>
            <person name="Zhao Y."/>
            <person name="Chen C."/>
            <person name="Qin Q."/>
        </authorList>
    </citation>
    <scope>NUCLEOTIDE SEQUENCE [LARGE SCALE GENOMIC DNA]</scope>
    <source>
        <strain evidence="1 2">IOZ07</strain>
    </source>
</reference>